<evidence type="ECO:0000256" key="3">
    <source>
        <dbReference type="ARBA" id="ARBA00012239"/>
    </source>
</evidence>
<organism evidence="12 13">
    <name type="scientific">Reticulibacter mediterranei</name>
    <dbReference type="NCBI Taxonomy" id="2778369"/>
    <lineage>
        <taxon>Bacteria</taxon>
        <taxon>Bacillati</taxon>
        <taxon>Chloroflexota</taxon>
        <taxon>Ktedonobacteria</taxon>
        <taxon>Ktedonobacterales</taxon>
        <taxon>Reticulibacteraceae</taxon>
        <taxon>Reticulibacter</taxon>
    </lineage>
</organism>
<dbReference type="InterPro" id="IPR016454">
    <property type="entry name" value="Cysteine_dSase"/>
</dbReference>
<dbReference type="EMBL" id="BNJK01000001">
    <property type="protein sequence ID" value="GHO96140.1"/>
    <property type="molecule type" value="Genomic_DNA"/>
</dbReference>
<comment type="cofactor">
    <cofactor evidence="1 10">
        <name>pyridoxal 5'-phosphate</name>
        <dbReference type="ChEBI" id="CHEBI:597326"/>
    </cofactor>
</comment>
<evidence type="ECO:0000256" key="6">
    <source>
        <dbReference type="ARBA" id="ARBA00022898"/>
    </source>
</evidence>
<dbReference type="GO" id="GO:0051536">
    <property type="term" value="F:iron-sulfur cluster binding"/>
    <property type="evidence" value="ECO:0007669"/>
    <property type="project" value="UniProtKB-KW"/>
</dbReference>
<evidence type="ECO:0000256" key="2">
    <source>
        <dbReference type="ARBA" id="ARBA00006490"/>
    </source>
</evidence>
<evidence type="ECO:0000256" key="9">
    <source>
        <dbReference type="ARBA" id="ARBA00050776"/>
    </source>
</evidence>
<dbReference type="Proteomes" id="UP000597444">
    <property type="component" value="Unassembled WGS sequence"/>
</dbReference>
<dbReference type="PIRSF" id="PIRSF005572">
    <property type="entry name" value="NifS"/>
    <property type="match status" value="1"/>
</dbReference>
<dbReference type="InterPro" id="IPR015422">
    <property type="entry name" value="PyrdxlP-dep_Trfase_small"/>
</dbReference>
<dbReference type="EC" id="2.8.1.7" evidence="3"/>
<evidence type="ECO:0000256" key="5">
    <source>
        <dbReference type="ARBA" id="ARBA00022723"/>
    </source>
</evidence>
<evidence type="ECO:0000256" key="1">
    <source>
        <dbReference type="ARBA" id="ARBA00001933"/>
    </source>
</evidence>
<evidence type="ECO:0000256" key="10">
    <source>
        <dbReference type="RuleBase" id="RU004504"/>
    </source>
</evidence>
<dbReference type="Gene3D" id="1.10.260.50">
    <property type="match status" value="1"/>
</dbReference>
<comment type="similarity">
    <text evidence="2">Belongs to the class-V pyridoxal-phosphate-dependent aminotransferase family. NifS/IscS subfamily.</text>
</comment>
<dbReference type="Pfam" id="PF00266">
    <property type="entry name" value="Aminotran_5"/>
    <property type="match status" value="1"/>
</dbReference>
<dbReference type="GO" id="GO:0046872">
    <property type="term" value="F:metal ion binding"/>
    <property type="evidence" value="ECO:0007669"/>
    <property type="project" value="UniProtKB-KW"/>
</dbReference>
<dbReference type="InterPro" id="IPR000192">
    <property type="entry name" value="Aminotrans_V_dom"/>
</dbReference>
<dbReference type="InterPro" id="IPR015424">
    <property type="entry name" value="PyrdxlP-dep_Trfase"/>
</dbReference>
<evidence type="ECO:0000259" key="11">
    <source>
        <dbReference type="Pfam" id="PF00266"/>
    </source>
</evidence>
<evidence type="ECO:0000313" key="13">
    <source>
        <dbReference type="Proteomes" id="UP000597444"/>
    </source>
</evidence>
<sequence length="386" mass="41433">MKTHPGLQGNPIYLDYNATTPVDPAVLEAMLPYLSTNFGNPSSTHYYGQAMRQAQGTARDQVAQLLGCDPSEVVFTGCGSESDTLAIRGAALALRERGNHIITQITEHPAILNVCRSLERLHGFRITYLPVDRDGRVNPADLEAAIDEQTVLVSIMHANNETGTLQPIAELSEIAHQHGALFHTDASQSVGKIATVVTELGVDLLTVAGHKLYAPKGIGALYVRWGIQLEPAIYGGGQEGGRRAGTENVAFTVALGMAAVLAYEQLDNSRVRLQRLRDLFLRRLVQYLPGAVHLNGHTTERLPNTLNVSIDGVSGEEVLAATPQIASSTGSACHEGQTEPSAVLLAMGLSPERALGAVRLTLGRWSTEDEVEIAARLLAQSVETLR</sequence>
<dbReference type="GO" id="GO:0031071">
    <property type="term" value="F:cysteine desulfurase activity"/>
    <property type="evidence" value="ECO:0007669"/>
    <property type="project" value="UniProtKB-EC"/>
</dbReference>
<comment type="caution">
    <text evidence="12">The sequence shown here is derived from an EMBL/GenBank/DDBJ whole genome shotgun (WGS) entry which is preliminary data.</text>
</comment>
<accession>A0A8J3IPK7</accession>
<keyword evidence="5" id="KW-0479">Metal-binding</keyword>
<gene>
    <name evidence="12" type="ORF">KSF_061880</name>
</gene>
<comment type="catalytic activity">
    <reaction evidence="9">
        <text>(sulfur carrier)-H + L-cysteine = (sulfur carrier)-SH + L-alanine</text>
        <dbReference type="Rhea" id="RHEA:43892"/>
        <dbReference type="Rhea" id="RHEA-COMP:14737"/>
        <dbReference type="Rhea" id="RHEA-COMP:14739"/>
        <dbReference type="ChEBI" id="CHEBI:29917"/>
        <dbReference type="ChEBI" id="CHEBI:35235"/>
        <dbReference type="ChEBI" id="CHEBI:57972"/>
        <dbReference type="ChEBI" id="CHEBI:64428"/>
        <dbReference type="EC" id="2.8.1.7"/>
    </reaction>
</comment>
<dbReference type="Gene3D" id="3.90.1150.10">
    <property type="entry name" value="Aspartate Aminotransferase, domain 1"/>
    <property type="match status" value="1"/>
</dbReference>
<dbReference type="SUPFAM" id="SSF53383">
    <property type="entry name" value="PLP-dependent transferases"/>
    <property type="match status" value="1"/>
</dbReference>
<evidence type="ECO:0000256" key="4">
    <source>
        <dbReference type="ARBA" id="ARBA00022679"/>
    </source>
</evidence>
<feature type="domain" description="Aminotransferase class V" evidence="11">
    <location>
        <begin position="12"/>
        <end position="372"/>
    </location>
</feature>
<name>A0A8J3IPK7_9CHLR</name>
<proteinExistence type="inferred from homology"/>
<dbReference type="RefSeq" id="WP_220206783.1">
    <property type="nucleotide sequence ID" value="NZ_BNJK01000001.1"/>
</dbReference>
<protein>
    <recommendedName>
        <fullName evidence="3">cysteine desulfurase</fullName>
        <ecNumber evidence="3">2.8.1.7</ecNumber>
    </recommendedName>
</protein>
<dbReference type="InterPro" id="IPR015421">
    <property type="entry name" value="PyrdxlP-dep_Trfase_major"/>
</dbReference>
<dbReference type="InterPro" id="IPR020578">
    <property type="entry name" value="Aminotrans_V_PyrdxlP_BS"/>
</dbReference>
<dbReference type="Gene3D" id="3.40.640.10">
    <property type="entry name" value="Type I PLP-dependent aspartate aminotransferase-like (Major domain)"/>
    <property type="match status" value="1"/>
</dbReference>
<keyword evidence="6" id="KW-0663">Pyridoxal phosphate</keyword>
<reference evidence="12" key="1">
    <citation type="submission" date="2020-10" db="EMBL/GenBank/DDBJ databases">
        <title>Taxonomic study of unclassified bacteria belonging to the class Ktedonobacteria.</title>
        <authorList>
            <person name="Yabe S."/>
            <person name="Wang C.M."/>
            <person name="Zheng Y."/>
            <person name="Sakai Y."/>
            <person name="Cavaletti L."/>
            <person name="Monciardini P."/>
            <person name="Donadio S."/>
        </authorList>
    </citation>
    <scope>NUCLEOTIDE SEQUENCE</scope>
    <source>
        <strain evidence="12">ID150040</strain>
    </source>
</reference>
<keyword evidence="8" id="KW-0411">Iron-sulfur</keyword>
<evidence type="ECO:0000256" key="8">
    <source>
        <dbReference type="ARBA" id="ARBA00023014"/>
    </source>
</evidence>
<keyword evidence="13" id="KW-1185">Reference proteome</keyword>
<keyword evidence="7" id="KW-0408">Iron</keyword>
<keyword evidence="4" id="KW-0808">Transferase</keyword>
<dbReference type="PANTHER" id="PTHR11601">
    <property type="entry name" value="CYSTEINE DESULFURYLASE FAMILY MEMBER"/>
    <property type="match status" value="1"/>
</dbReference>
<dbReference type="FunFam" id="3.40.640.10:FF:000084">
    <property type="entry name" value="IscS-like cysteine desulfurase"/>
    <property type="match status" value="1"/>
</dbReference>
<evidence type="ECO:0000256" key="7">
    <source>
        <dbReference type="ARBA" id="ARBA00023004"/>
    </source>
</evidence>
<dbReference type="AlphaFoldDB" id="A0A8J3IPK7"/>
<dbReference type="PROSITE" id="PS00595">
    <property type="entry name" value="AA_TRANSFER_CLASS_5"/>
    <property type="match status" value="1"/>
</dbReference>
<evidence type="ECO:0000313" key="12">
    <source>
        <dbReference type="EMBL" id="GHO96140.1"/>
    </source>
</evidence>
<dbReference type="PANTHER" id="PTHR11601:SF34">
    <property type="entry name" value="CYSTEINE DESULFURASE"/>
    <property type="match status" value="1"/>
</dbReference>